<feature type="binding site" evidence="11">
    <location>
        <begin position="10"/>
        <end position="17"/>
    </location>
    <ligand>
        <name>ATP</name>
        <dbReference type="ChEBI" id="CHEBI:30616"/>
    </ligand>
</feature>
<feature type="domain" description="Thymidylate kinase-like" evidence="12">
    <location>
        <begin position="8"/>
        <end position="194"/>
    </location>
</feature>
<evidence type="ECO:0000256" key="1">
    <source>
        <dbReference type="ARBA" id="ARBA00009776"/>
    </source>
</evidence>
<dbReference type="NCBIfam" id="TIGR00041">
    <property type="entry name" value="DTMP_kinase"/>
    <property type="match status" value="1"/>
</dbReference>
<dbReference type="Proteomes" id="UP000198534">
    <property type="component" value="Unassembled WGS sequence"/>
</dbReference>
<dbReference type="GO" id="GO:0006233">
    <property type="term" value="P:dTDP biosynthetic process"/>
    <property type="evidence" value="ECO:0007669"/>
    <property type="project" value="InterPro"/>
</dbReference>
<evidence type="ECO:0000256" key="10">
    <source>
        <dbReference type="ARBA" id="ARBA00057735"/>
    </source>
</evidence>
<dbReference type="InterPro" id="IPR039430">
    <property type="entry name" value="Thymidylate_kin-like_dom"/>
</dbReference>
<comment type="function">
    <text evidence="10 11">Phosphorylation of dTMP to form dTDP in both de novo and salvage pathways of dTTP synthesis.</text>
</comment>
<dbReference type="GO" id="GO:0005829">
    <property type="term" value="C:cytosol"/>
    <property type="evidence" value="ECO:0007669"/>
    <property type="project" value="TreeGrafter"/>
</dbReference>
<evidence type="ECO:0000256" key="5">
    <source>
        <dbReference type="ARBA" id="ARBA00022727"/>
    </source>
</evidence>
<dbReference type="RefSeq" id="WP_091738933.1">
    <property type="nucleotide sequence ID" value="NZ_FNNQ01000007.1"/>
</dbReference>
<evidence type="ECO:0000256" key="2">
    <source>
        <dbReference type="ARBA" id="ARBA00012980"/>
    </source>
</evidence>
<sequence>MKGRLITLEGPEGAGKSTQLLRLHRYMESRGIPCICTREPGGTRVGDQIREVLLAPELNEMTLKAEVLLYAASRAQLVEEVIRPALALGKVVLCDRFVDSSIVYQAFGPISGNRKEVEEVNRVALGGLQANRTYLLDLSVEEGMRRLAARGFVDRMEAKGQAFHERVRQGFLKLAQENPDRIRMVDASQDEDFVFSELRREIDELLDKQ</sequence>
<dbReference type="EC" id="2.7.4.9" evidence="2 11"/>
<accession>A0A1H2WX32</accession>
<dbReference type="GO" id="GO:0006227">
    <property type="term" value="P:dUDP biosynthetic process"/>
    <property type="evidence" value="ECO:0007669"/>
    <property type="project" value="TreeGrafter"/>
</dbReference>
<comment type="similarity">
    <text evidence="1 11">Belongs to the thymidylate kinase family.</text>
</comment>
<dbReference type="PROSITE" id="PS01331">
    <property type="entry name" value="THYMIDYLATE_KINASE"/>
    <property type="match status" value="1"/>
</dbReference>
<dbReference type="EMBL" id="FNNQ01000007">
    <property type="protein sequence ID" value="SDW85162.1"/>
    <property type="molecule type" value="Genomic_DNA"/>
</dbReference>
<dbReference type="STRING" id="1048340.SAMN05444487_1075"/>
<keyword evidence="14" id="KW-1185">Reference proteome</keyword>
<evidence type="ECO:0000256" key="7">
    <source>
        <dbReference type="ARBA" id="ARBA00022777"/>
    </source>
</evidence>
<dbReference type="Gene3D" id="3.40.50.300">
    <property type="entry name" value="P-loop containing nucleotide triphosphate hydrolases"/>
    <property type="match status" value="1"/>
</dbReference>
<keyword evidence="5 11" id="KW-0545">Nucleotide biosynthesis</keyword>
<dbReference type="GO" id="GO:0004798">
    <property type="term" value="F:dTMP kinase activity"/>
    <property type="evidence" value="ECO:0007669"/>
    <property type="project" value="UniProtKB-UniRule"/>
</dbReference>
<proteinExistence type="inferred from homology"/>
<dbReference type="AlphaFoldDB" id="A0A1H2WX32"/>
<comment type="catalytic activity">
    <reaction evidence="9 11">
        <text>dTMP + ATP = dTDP + ADP</text>
        <dbReference type="Rhea" id="RHEA:13517"/>
        <dbReference type="ChEBI" id="CHEBI:30616"/>
        <dbReference type="ChEBI" id="CHEBI:58369"/>
        <dbReference type="ChEBI" id="CHEBI:63528"/>
        <dbReference type="ChEBI" id="CHEBI:456216"/>
        <dbReference type="EC" id="2.7.4.9"/>
    </reaction>
</comment>
<dbReference type="CDD" id="cd01672">
    <property type="entry name" value="TMPK"/>
    <property type="match status" value="1"/>
</dbReference>
<evidence type="ECO:0000313" key="14">
    <source>
        <dbReference type="Proteomes" id="UP000198534"/>
    </source>
</evidence>
<keyword evidence="6 11" id="KW-0547">Nucleotide-binding</keyword>
<evidence type="ECO:0000256" key="9">
    <source>
        <dbReference type="ARBA" id="ARBA00048743"/>
    </source>
</evidence>
<dbReference type="PANTHER" id="PTHR10344">
    <property type="entry name" value="THYMIDYLATE KINASE"/>
    <property type="match status" value="1"/>
</dbReference>
<evidence type="ECO:0000259" key="12">
    <source>
        <dbReference type="Pfam" id="PF02223"/>
    </source>
</evidence>
<gene>
    <name evidence="11" type="primary">tmk</name>
    <name evidence="13" type="ORF">SAMN05444487_1075</name>
</gene>
<evidence type="ECO:0000256" key="11">
    <source>
        <dbReference type="HAMAP-Rule" id="MF_00165"/>
    </source>
</evidence>
<dbReference type="FunFam" id="3.40.50.300:FF:000225">
    <property type="entry name" value="Thymidylate kinase"/>
    <property type="match status" value="1"/>
</dbReference>
<dbReference type="GO" id="GO:0005524">
    <property type="term" value="F:ATP binding"/>
    <property type="evidence" value="ECO:0007669"/>
    <property type="project" value="UniProtKB-UniRule"/>
</dbReference>
<dbReference type="Pfam" id="PF02223">
    <property type="entry name" value="Thymidylate_kin"/>
    <property type="match status" value="1"/>
</dbReference>
<name>A0A1H2WX32_9BACL</name>
<organism evidence="13 14">
    <name type="scientific">Marininema mesophilum</name>
    <dbReference type="NCBI Taxonomy" id="1048340"/>
    <lineage>
        <taxon>Bacteria</taxon>
        <taxon>Bacillati</taxon>
        <taxon>Bacillota</taxon>
        <taxon>Bacilli</taxon>
        <taxon>Bacillales</taxon>
        <taxon>Thermoactinomycetaceae</taxon>
        <taxon>Marininema</taxon>
    </lineage>
</organism>
<dbReference type="HAMAP" id="MF_00165">
    <property type="entry name" value="Thymidylate_kinase"/>
    <property type="match status" value="1"/>
</dbReference>
<dbReference type="PANTHER" id="PTHR10344:SF4">
    <property type="entry name" value="UMP-CMP KINASE 2, MITOCHONDRIAL"/>
    <property type="match status" value="1"/>
</dbReference>
<keyword evidence="8 11" id="KW-0067">ATP-binding</keyword>
<evidence type="ECO:0000313" key="13">
    <source>
        <dbReference type="EMBL" id="SDW85162.1"/>
    </source>
</evidence>
<dbReference type="GO" id="GO:0006235">
    <property type="term" value="P:dTTP biosynthetic process"/>
    <property type="evidence" value="ECO:0007669"/>
    <property type="project" value="UniProtKB-UniRule"/>
</dbReference>
<keyword evidence="4 11" id="KW-0808">Transferase</keyword>
<dbReference type="SUPFAM" id="SSF52540">
    <property type="entry name" value="P-loop containing nucleoside triphosphate hydrolases"/>
    <property type="match status" value="1"/>
</dbReference>
<protein>
    <recommendedName>
        <fullName evidence="3 11">Thymidylate kinase</fullName>
        <ecNumber evidence="2 11">2.7.4.9</ecNumber>
    </recommendedName>
    <alternativeName>
        <fullName evidence="11">dTMP kinase</fullName>
    </alternativeName>
</protein>
<evidence type="ECO:0000256" key="3">
    <source>
        <dbReference type="ARBA" id="ARBA00017144"/>
    </source>
</evidence>
<evidence type="ECO:0000256" key="6">
    <source>
        <dbReference type="ARBA" id="ARBA00022741"/>
    </source>
</evidence>
<dbReference type="InterPro" id="IPR018094">
    <property type="entry name" value="Thymidylate_kinase"/>
</dbReference>
<dbReference type="OrthoDB" id="9774907at2"/>
<reference evidence="13 14" key="1">
    <citation type="submission" date="2016-10" db="EMBL/GenBank/DDBJ databases">
        <authorList>
            <person name="de Groot N.N."/>
        </authorList>
    </citation>
    <scope>NUCLEOTIDE SEQUENCE [LARGE SCALE GENOMIC DNA]</scope>
    <source>
        <strain evidence="13 14">DSM 45610</strain>
    </source>
</reference>
<keyword evidence="7 11" id="KW-0418">Kinase</keyword>
<dbReference type="InterPro" id="IPR027417">
    <property type="entry name" value="P-loop_NTPase"/>
</dbReference>
<evidence type="ECO:0000256" key="4">
    <source>
        <dbReference type="ARBA" id="ARBA00022679"/>
    </source>
</evidence>
<dbReference type="InterPro" id="IPR018095">
    <property type="entry name" value="Thymidylate_kin_CS"/>
</dbReference>
<evidence type="ECO:0000256" key="8">
    <source>
        <dbReference type="ARBA" id="ARBA00022840"/>
    </source>
</evidence>